<keyword evidence="6 11" id="KW-0067">ATP-binding</keyword>
<dbReference type="EMBL" id="MGBC01000050">
    <property type="protein sequence ID" value="OGK59156.1"/>
    <property type="molecule type" value="Genomic_DNA"/>
</dbReference>
<dbReference type="PANTHER" id="PTHR46264:SF4">
    <property type="entry name" value="TYROSINE--TRNA LIGASE, CYTOPLASMIC"/>
    <property type="match status" value="1"/>
</dbReference>
<evidence type="ECO:0000256" key="9">
    <source>
        <dbReference type="ARBA" id="ARBA00033323"/>
    </source>
</evidence>
<dbReference type="Proteomes" id="UP000176269">
    <property type="component" value="Unassembled WGS sequence"/>
</dbReference>
<dbReference type="InterPro" id="IPR050489">
    <property type="entry name" value="Tyr-tRNA_synthase"/>
</dbReference>
<reference evidence="12 13" key="1">
    <citation type="journal article" date="2016" name="Nat. Commun.">
        <title>Thousands of microbial genomes shed light on interconnected biogeochemical processes in an aquifer system.</title>
        <authorList>
            <person name="Anantharaman K."/>
            <person name="Brown C.T."/>
            <person name="Hug L.A."/>
            <person name="Sharon I."/>
            <person name="Castelle C.J."/>
            <person name="Probst A.J."/>
            <person name="Thomas B.C."/>
            <person name="Singh A."/>
            <person name="Wilkins M.J."/>
            <person name="Karaoz U."/>
            <person name="Brodie E.L."/>
            <person name="Williams K.H."/>
            <person name="Hubbard S.S."/>
            <person name="Banfield J.F."/>
        </authorList>
    </citation>
    <scope>NUCLEOTIDE SEQUENCE [LARGE SCALE GENOMIC DNA]</scope>
</reference>
<sequence>MTTLPQDEKFLKLQAVLEEILVEEELRPLLEQSEKLRHYIGFEISGKVHIGSGLMSMRVIKELQALGVHTGVFLADWHSYINKKLGGDIQTIREVAVSYFKEAMIASALCVGADPSKIEFILADDVYNADFWMTTLDVASNITLSRGKRSVDIAGREVGDEMPIAILFYPPMQIADIFNMNIHLAHAGTDQRKAHVVARDITSKMRHKVITGPDGNPMKPIALHHHLLQGLAQPPTWPIPEAQKREVLISMKMSKSKPDTAVFIHDSPEDIQRKVQKAFCPPNETRFNPIIDWVEHLIFPLRGTFQLKRSEQFGGHTTFETIDALKEAYTSGSIHPSDLKNATTEYLIDILLPARQHFEQPERKAALERVETLRITR</sequence>
<evidence type="ECO:0000256" key="2">
    <source>
        <dbReference type="ARBA" id="ARBA00013160"/>
    </source>
</evidence>
<gene>
    <name evidence="12" type="ORF">A3I56_00265</name>
</gene>
<evidence type="ECO:0000256" key="7">
    <source>
        <dbReference type="ARBA" id="ARBA00022917"/>
    </source>
</evidence>
<protein>
    <recommendedName>
        <fullName evidence="9">Tyrosyl-tRNA synthetase</fullName>
        <ecNumber evidence="2">6.1.1.1</ecNumber>
        <ecNumber evidence="3">6.1.1.2</ecNumber>
    </recommendedName>
</protein>
<dbReference type="GO" id="GO:0004830">
    <property type="term" value="F:tryptophan-tRNA ligase activity"/>
    <property type="evidence" value="ECO:0007669"/>
    <property type="project" value="UniProtKB-EC"/>
</dbReference>
<dbReference type="GO" id="GO:0005524">
    <property type="term" value="F:ATP binding"/>
    <property type="evidence" value="ECO:0007669"/>
    <property type="project" value="UniProtKB-KW"/>
</dbReference>
<dbReference type="AlphaFoldDB" id="A0A1F7JU55"/>
<dbReference type="NCBIfam" id="NF006330">
    <property type="entry name" value="PRK08560.1"/>
    <property type="match status" value="1"/>
</dbReference>
<organism evidence="12 13">
    <name type="scientific">Candidatus Roizmanbacteria bacterium RIFCSPLOWO2_02_FULL_43_10</name>
    <dbReference type="NCBI Taxonomy" id="1802078"/>
    <lineage>
        <taxon>Bacteria</taxon>
        <taxon>Candidatus Roizmaniibacteriota</taxon>
    </lineage>
</organism>
<evidence type="ECO:0000256" key="1">
    <source>
        <dbReference type="ARBA" id="ARBA00005594"/>
    </source>
</evidence>
<evidence type="ECO:0000256" key="6">
    <source>
        <dbReference type="ARBA" id="ARBA00022840"/>
    </source>
</evidence>
<keyword evidence="8 11" id="KW-0030">Aminoacyl-tRNA synthetase</keyword>
<proteinExistence type="inferred from homology"/>
<evidence type="ECO:0000313" key="12">
    <source>
        <dbReference type="EMBL" id="OGK59156.1"/>
    </source>
</evidence>
<dbReference type="InterPro" id="IPR002306">
    <property type="entry name" value="Trp-tRNA-ligase"/>
</dbReference>
<dbReference type="PIRSF" id="PIRSF006588">
    <property type="entry name" value="TyrRS_arch_euk"/>
    <property type="match status" value="1"/>
</dbReference>
<dbReference type="PANTHER" id="PTHR46264">
    <property type="entry name" value="TYROSINE-TRNA LIGASE"/>
    <property type="match status" value="1"/>
</dbReference>
<evidence type="ECO:0000256" key="8">
    <source>
        <dbReference type="ARBA" id="ARBA00023146"/>
    </source>
</evidence>
<dbReference type="InterPro" id="IPR023617">
    <property type="entry name" value="Tyr-tRNA-ligase_arc/euk-type"/>
</dbReference>
<evidence type="ECO:0000256" key="5">
    <source>
        <dbReference type="ARBA" id="ARBA00022741"/>
    </source>
</evidence>
<dbReference type="Gene3D" id="3.40.50.620">
    <property type="entry name" value="HUPs"/>
    <property type="match status" value="2"/>
</dbReference>
<comment type="catalytic activity">
    <reaction evidence="10">
        <text>tRNA(Tyr) + L-tyrosine + ATP = L-tyrosyl-tRNA(Tyr) + AMP + diphosphate + H(+)</text>
        <dbReference type="Rhea" id="RHEA:10220"/>
        <dbReference type="Rhea" id="RHEA-COMP:9706"/>
        <dbReference type="Rhea" id="RHEA-COMP:9707"/>
        <dbReference type="ChEBI" id="CHEBI:15378"/>
        <dbReference type="ChEBI" id="CHEBI:30616"/>
        <dbReference type="ChEBI" id="CHEBI:33019"/>
        <dbReference type="ChEBI" id="CHEBI:58315"/>
        <dbReference type="ChEBI" id="CHEBI:78442"/>
        <dbReference type="ChEBI" id="CHEBI:78536"/>
        <dbReference type="ChEBI" id="CHEBI:456215"/>
        <dbReference type="EC" id="6.1.1.1"/>
    </reaction>
</comment>
<dbReference type="EC" id="6.1.1.2" evidence="3"/>
<keyword evidence="4 11" id="KW-0436">Ligase</keyword>
<keyword evidence="5 11" id="KW-0547">Nucleotide-binding</keyword>
<evidence type="ECO:0000313" key="13">
    <source>
        <dbReference type="Proteomes" id="UP000176269"/>
    </source>
</evidence>
<accession>A0A1F7JU55</accession>
<evidence type="ECO:0000256" key="4">
    <source>
        <dbReference type="ARBA" id="ARBA00022598"/>
    </source>
</evidence>
<dbReference type="GO" id="GO:0006436">
    <property type="term" value="P:tryptophanyl-tRNA aminoacylation"/>
    <property type="evidence" value="ECO:0007669"/>
    <property type="project" value="InterPro"/>
</dbReference>
<evidence type="ECO:0000256" key="3">
    <source>
        <dbReference type="ARBA" id="ARBA00013161"/>
    </source>
</evidence>
<evidence type="ECO:0000256" key="11">
    <source>
        <dbReference type="RuleBase" id="RU363036"/>
    </source>
</evidence>
<dbReference type="InterPro" id="IPR014729">
    <property type="entry name" value="Rossmann-like_a/b/a_fold"/>
</dbReference>
<keyword evidence="7 11" id="KW-0648">Protein biosynthesis</keyword>
<dbReference type="GO" id="GO:0006437">
    <property type="term" value="P:tyrosyl-tRNA aminoacylation"/>
    <property type="evidence" value="ECO:0007669"/>
    <property type="project" value="TreeGrafter"/>
</dbReference>
<dbReference type="PRINTS" id="PR01039">
    <property type="entry name" value="TRNASYNTHTRP"/>
</dbReference>
<dbReference type="SUPFAM" id="SSF52374">
    <property type="entry name" value="Nucleotidylyl transferase"/>
    <property type="match status" value="1"/>
</dbReference>
<dbReference type="GO" id="GO:0004831">
    <property type="term" value="F:tyrosine-tRNA ligase activity"/>
    <property type="evidence" value="ECO:0007669"/>
    <property type="project" value="UniProtKB-EC"/>
</dbReference>
<dbReference type="GO" id="GO:0005737">
    <property type="term" value="C:cytoplasm"/>
    <property type="evidence" value="ECO:0007669"/>
    <property type="project" value="TreeGrafter"/>
</dbReference>
<comment type="caution">
    <text evidence="12">The sequence shown here is derived from an EMBL/GenBank/DDBJ whole genome shotgun (WGS) entry which is preliminary data.</text>
</comment>
<dbReference type="Pfam" id="PF00579">
    <property type="entry name" value="tRNA-synt_1b"/>
    <property type="match status" value="1"/>
</dbReference>
<name>A0A1F7JU55_9BACT</name>
<dbReference type="EC" id="6.1.1.1" evidence="2"/>
<dbReference type="InterPro" id="IPR002305">
    <property type="entry name" value="aa-tRNA-synth_Ic"/>
</dbReference>
<comment type="similarity">
    <text evidence="1 11">Belongs to the class-I aminoacyl-tRNA synthetase family.</text>
</comment>
<evidence type="ECO:0000256" key="10">
    <source>
        <dbReference type="ARBA" id="ARBA00048248"/>
    </source>
</evidence>